<reference evidence="2" key="1">
    <citation type="journal article" date="2020" name="New Phytol.">
        <title>Comparative genomics reveals dynamic genome evolution in host specialist ectomycorrhizal fungi.</title>
        <authorList>
            <person name="Lofgren L.A."/>
            <person name="Nguyen N.H."/>
            <person name="Vilgalys R."/>
            <person name="Ruytinx J."/>
            <person name="Liao H.L."/>
            <person name="Branco S."/>
            <person name="Kuo A."/>
            <person name="LaButti K."/>
            <person name="Lipzen A."/>
            <person name="Andreopoulos W."/>
            <person name="Pangilinan J."/>
            <person name="Riley R."/>
            <person name="Hundley H."/>
            <person name="Na H."/>
            <person name="Barry K."/>
            <person name="Grigoriev I.V."/>
            <person name="Stajich J.E."/>
            <person name="Kennedy P.G."/>
        </authorList>
    </citation>
    <scope>NUCLEOTIDE SEQUENCE</scope>
    <source>
        <strain evidence="2">S12</strain>
    </source>
</reference>
<sequence length="244" mass="28141">MPRIRNDPNFNVCLDYATLPYAVAREQIVNEQVTEAQAVQFLRNIWEAANNAEKALWLEQVEADREQHDQLRFLQEEQEEIQEHEKLAEEEAVRKEEKKKYKHKYTPIQASGVPDEPTITPSAYAIHKLDKGEYVELWYFTNNGLDKAHVRKTTIEEDAMVLSSLPDGSTAWVSSASARNASSVVNDEDLSFEDFCQACPRFIAAIEEADWPPDRVRMLAVFWKNLQHRRCYLPIKRNSGNAGM</sequence>
<comment type="caution">
    <text evidence="2">The sequence shown here is derived from an EMBL/GenBank/DDBJ whole genome shotgun (WGS) entry which is preliminary data.</text>
</comment>
<evidence type="ECO:0000313" key="2">
    <source>
        <dbReference type="EMBL" id="KAG1796388.1"/>
    </source>
</evidence>
<dbReference type="AlphaFoldDB" id="A0A9P7ATM7"/>
<keyword evidence="1" id="KW-0175">Coiled coil</keyword>
<dbReference type="Proteomes" id="UP000719766">
    <property type="component" value="Unassembled WGS sequence"/>
</dbReference>
<gene>
    <name evidence="2" type="ORF">HD556DRAFT_1307117</name>
</gene>
<name>A0A9P7ATM7_9AGAM</name>
<feature type="coiled-coil region" evidence="1">
    <location>
        <begin position="71"/>
        <end position="98"/>
    </location>
</feature>
<protein>
    <submittedName>
        <fullName evidence="2">Uncharacterized protein</fullName>
    </submittedName>
</protein>
<accession>A0A9P7ATM7</accession>
<organism evidence="2 3">
    <name type="scientific">Suillus plorans</name>
    <dbReference type="NCBI Taxonomy" id="116603"/>
    <lineage>
        <taxon>Eukaryota</taxon>
        <taxon>Fungi</taxon>
        <taxon>Dikarya</taxon>
        <taxon>Basidiomycota</taxon>
        <taxon>Agaricomycotina</taxon>
        <taxon>Agaricomycetes</taxon>
        <taxon>Agaricomycetidae</taxon>
        <taxon>Boletales</taxon>
        <taxon>Suillineae</taxon>
        <taxon>Suillaceae</taxon>
        <taxon>Suillus</taxon>
    </lineage>
</organism>
<evidence type="ECO:0000313" key="3">
    <source>
        <dbReference type="Proteomes" id="UP000719766"/>
    </source>
</evidence>
<dbReference type="EMBL" id="JABBWE010000019">
    <property type="protein sequence ID" value="KAG1796388.1"/>
    <property type="molecule type" value="Genomic_DNA"/>
</dbReference>
<dbReference type="OrthoDB" id="2672960at2759"/>
<evidence type="ECO:0000256" key="1">
    <source>
        <dbReference type="SAM" id="Coils"/>
    </source>
</evidence>
<dbReference type="RefSeq" id="XP_041161904.1">
    <property type="nucleotide sequence ID" value="XM_041300000.1"/>
</dbReference>
<proteinExistence type="predicted"/>
<keyword evidence="3" id="KW-1185">Reference proteome</keyword>
<dbReference type="GeneID" id="64593764"/>